<dbReference type="NCBIfam" id="NF040521">
    <property type="entry name" value="C45_proenzyme"/>
    <property type="match status" value="1"/>
</dbReference>
<keyword evidence="2" id="KW-0378">Hydrolase</keyword>
<evidence type="ECO:0000313" key="2">
    <source>
        <dbReference type="EMBL" id="MET3684397.1"/>
    </source>
</evidence>
<dbReference type="InterPro" id="IPR029055">
    <property type="entry name" value="Ntn_hydrolases_N"/>
</dbReference>
<dbReference type="InterPro" id="IPR047801">
    <property type="entry name" value="Peptidase_C45"/>
</dbReference>
<dbReference type="InterPro" id="IPR047794">
    <property type="entry name" value="C45_proenzyme-like"/>
</dbReference>
<feature type="domain" description="Peptidase C45 hydrolase" evidence="1">
    <location>
        <begin position="104"/>
        <end position="311"/>
    </location>
</feature>
<dbReference type="PANTHER" id="PTHR34180">
    <property type="entry name" value="PEPTIDASE C45"/>
    <property type="match status" value="1"/>
</dbReference>
<sequence>MKPIESHIVQYRGSHGDFGFEQGQALKESKIIHNRLKHWNVRRPRFHINIEETKQKFMDFAPQMWRELEGLRDGLEMPMEDVLRDFGGYRVEINRSGCSILTERDYMIRNYDYHPQTYEGRFSLFQPNDGGLATIGPTSRLTGRMDGMNEHGLVMAYNFTHRKTPEDGFVCYMIGRMILENCRNVEEAKQFLQEVPHRNAFSYILLDPNGETYVVEASPRGVAVREANVCTNHFEKLTSENRHHLVDSYKRQEAINDQRYPNMPADIAFQLMNDRDGGIFADNYKSWSGTIHTSVYFPKDLGVWFALGGDAEVTTFNFADWLSGEDVERTTMHGEVDTDLPFAHMD</sequence>
<evidence type="ECO:0000259" key="1">
    <source>
        <dbReference type="Pfam" id="PF03417"/>
    </source>
</evidence>
<dbReference type="CDD" id="cd01935">
    <property type="entry name" value="Ntn_CGH_like"/>
    <property type="match status" value="1"/>
</dbReference>
<dbReference type="InterPro" id="IPR005079">
    <property type="entry name" value="Peptidase_C45_hydrolase"/>
</dbReference>
<dbReference type="GO" id="GO:0016787">
    <property type="term" value="F:hydrolase activity"/>
    <property type="evidence" value="ECO:0007669"/>
    <property type="project" value="UniProtKB-KW"/>
</dbReference>
<keyword evidence="3" id="KW-1185">Reference proteome</keyword>
<dbReference type="RefSeq" id="WP_354221712.1">
    <property type="nucleotide sequence ID" value="NZ_JBEPMX010000017.1"/>
</dbReference>
<dbReference type="SUPFAM" id="SSF56235">
    <property type="entry name" value="N-terminal nucleophile aminohydrolases (Ntn hydrolases)"/>
    <property type="match status" value="1"/>
</dbReference>
<dbReference type="Proteomes" id="UP001549167">
    <property type="component" value="Unassembled WGS sequence"/>
</dbReference>
<proteinExistence type="predicted"/>
<name>A0ABV2KXS7_9BACI</name>
<accession>A0ABV2KXS7</accession>
<reference evidence="2 3" key="1">
    <citation type="submission" date="2024-06" db="EMBL/GenBank/DDBJ databases">
        <title>Genomic Encyclopedia of Type Strains, Phase IV (KMG-IV): sequencing the most valuable type-strain genomes for metagenomic binning, comparative biology and taxonomic classification.</title>
        <authorList>
            <person name="Goeker M."/>
        </authorList>
    </citation>
    <scope>NUCLEOTIDE SEQUENCE [LARGE SCALE GENOMIC DNA]</scope>
    <source>
        <strain evidence="2 3">DSM 23520</strain>
    </source>
</reference>
<protein>
    <submittedName>
        <fullName evidence="2">Choloylglycine hydrolase</fullName>
    </submittedName>
</protein>
<evidence type="ECO:0000313" key="3">
    <source>
        <dbReference type="Proteomes" id="UP001549167"/>
    </source>
</evidence>
<dbReference type="Pfam" id="PF03417">
    <property type="entry name" value="AAT"/>
    <property type="match status" value="1"/>
</dbReference>
<dbReference type="Gene3D" id="3.60.60.10">
    <property type="entry name" value="Penicillin V Acylase, Chain A"/>
    <property type="match status" value="1"/>
</dbReference>
<organism evidence="2 3">
    <name type="scientific">Alkalibacillus flavidus</name>
    <dbReference type="NCBI Taxonomy" id="546021"/>
    <lineage>
        <taxon>Bacteria</taxon>
        <taxon>Bacillati</taxon>
        <taxon>Bacillota</taxon>
        <taxon>Bacilli</taxon>
        <taxon>Bacillales</taxon>
        <taxon>Bacillaceae</taxon>
        <taxon>Alkalibacillus</taxon>
    </lineage>
</organism>
<dbReference type="EMBL" id="JBEPMX010000017">
    <property type="protein sequence ID" value="MET3684397.1"/>
    <property type="molecule type" value="Genomic_DNA"/>
</dbReference>
<dbReference type="PANTHER" id="PTHR34180:SF1">
    <property type="entry name" value="BETA-ALANYL-DOPAMINE_CARCININE HYDROLASE"/>
    <property type="match status" value="1"/>
</dbReference>
<gene>
    <name evidence="2" type="ORF">ABID56_002524</name>
</gene>
<comment type="caution">
    <text evidence="2">The sequence shown here is derived from an EMBL/GenBank/DDBJ whole genome shotgun (WGS) entry which is preliminary data.</text>
</comment>